<dbReference type="GO" id="GO:0016491">
    <property type="term" value="F:oxidoreductase activity"/>
    <property type="evidence" value="ECO:0007669"/>
    <property type="project" value="UniProtKB-KW"/>
</dbReference>
<evidence type="ECO:0000256" key="2">
    <source>
        <dbReference type="ARBA" id="ARBA00023002"/>
    </source>
</evidence>
<proteinExistence type="inferred from homology"/>
<organism evidence="3 4">
    <name type="scientific">Alteromonas pelagimontana</name>
    <dbReference type="NCBI Taxonomy" id="1858656"/>
    <lineage>
        <taxon>Bacteria</taxon>
        <taxon>Pseudomonadati</taxon>
        <taxon>Pseudomonadota</taxon>
        <taxon>Gammaproteobacteria</taxon>
        <taxon>Alteromonadales</taxon>
        <taxon>Alteromonadaceae</taxon>
        <taxon>Alteromonas/Salinimonas group</taxon>
        <taxon>Alteromonas</taxon>
    </lineage>
</organism>
<evidence type="ECO:0000256" key="1">
    <source>
        <dbReference type="ARBA" id="ARBA00006484"/>
    </source>
</evidence>
<dbReference type="InterPro" id="IPR036291">
    <property type="entry name" value="NAD(P)-bd_dom_sf"/>
</dbReference>
<dbReference type="PROSITE" id="PS00061">
    <property type="entry name" value="ADH_SHORT"/>
    <property type="match status" value="1"/>
</dbReference>
<dbReference type="AlphaFoldDB" id="A0A6M4MEI8"/>
<reference evidence="4" key="1">
    <citation type="submission" date="2014-12" db="EMBL/GenBank/DDBJ databases">
        <title>Complete genome sequence of a multi-drug resistant Klebsiella pneumoniae.</title>
        <authorList>
            <person name="Hua X."/>
            <person name="Chen Q."/>
            <person name="Li X."/>
            <person name="Feng Y."/>
            <person name="Ruan Z."/>
            <person name="Yu Y."/>
        </authorList>
    </citation>
    <scope>NUCLEOTIDE SEQUENCE [LARGE SCALE GENOMIC DNA]</scope>
    <source>
        <strain evidence="4">5.12</strain>
    </source>
</reference>
<dbReference type="FunFam" id="3.40.50.720:FF:000173">
    <property type="entry name" value="3-oxoacyl-[acyl-carrier protein] reductase"/>
    <property type="match status" value="1"/>
</dbReference>
<dbReference type="PANTHER" id="PTHR43639:SF1">
    <property type="entry name" value="SHORT-CHAIN DEHYDROGENASE_REDUCTASE FAMILY PROTEIN"/>
    <property type="match status" value="1"/>
</dbReference>
<dbReference type="Proteomes" id="UP000219285">
    <property type="component" value="Chromosome"/>
</dbReference>
<keyword evidence="2" id="KW-0560">Oxidoreductase</keyword>
<protein>
    <submittedName>
        <fullName evidence="3">SDR family oxidoreductase</fullName>
    </submittedName>
</protein>
<dbReference type="InterPro" id="IPR020904">
    <property type="entry name" value="Sc_DH/Rdtase_CS"/>
</dbReference>
<dbReference type="PANTHER" id="PTHR43639">
    <property type="entry name" value="OXIDOREDUCTASE, SHORT-CHAIN DEHYDROGENASE/REDUCTASE FAMILY (AFU_ORTHOLOGUE AFUA_5G02870)"/>
    <property type="match status" value="1"/>
</dbReference>
<accession>A0A6M4MEI8</accession>
<gene>
    <name evidence="3" type="ORF">CA267_007200</name>
</gene>
<dbReference type="InterPro" id="IPR002347">
    <property type="entry name" value="SDR_fam"/>
</dbReference>
<dbReference type="PRINTS" id="PR00080">
    <property type="entry name" value="SDRFAMILY"/>
</dbReference>
<comment type="similarity">
    <text evidence="1">Belongs to the short-chain dehydrogenases/reductases (SDR) family.</text>
</comment>
<evidence type="ECO:0000313" key="4">
    <source>
        <dbReference type="Proteomes" id="UP000219285"/>
    </source>
</evidence>
<evidence type="ECO:0000313" key="3">
    <source>
        <dbReference type="EMBL" id="QJR80576.1"/>
    </source>
</evidence>
<sequence>MSANKSSKVVIITGASRGIGAATALEFAKNDYAIAINYRTNNAAAEKLQAEVQALGATCIIVKANVAIGSEVTHLFNTVDNELGPVTVLVNNAGILQAQSRMEEIDEARFSHIMQTNVMSCFLCSKAAVERMSYRYGGNGGAIVNVSSAAARTGAPNEYIDYAASKGAMDTITLGLAKEVASQGVRVNGVRPALIYTDMHSDGGEPLRVDRLKAQIPLKRGGRAEEVAKAIYWLASDDASFTTGSFIEVTGGL</sequence>
<dbReference type="RefSeq" id="WP_075608117.1">
    <property type="nucleotide sequence ID" value="NZ_CP052766.1"/>
</dbReference>
<dbReference type="Pfam" id="PF13561">
    <property type="entry name" value="adh_short_C2"/>
    <property type="match status" value="1"/>
</dbReference>
<dbReference type="KEGG" id="apel:CA267_007200"/>
<dbReference type="OrthoDB" id="20590at2"/>
<dbReference type="Gene3D" id="3.40.50.720">
    <property type="entry name" value="NAD(P)-binding Rossmann-like Domain"/>
    <property type="match status" value="1"/>
</dbReference>
<name>A0A6M4MEI8_9ALTE</name>
<dbReference type="PRINTS" id="PR00081">
    <property type="entry name" value="GDHRDH"/>
</dbReference>
<reference evidence="3 4" key="2">
    <citation type="submission" date="2020-04" db="EMBL/GenBank/DDBJ databases">
        <title>Complete genome sequence of Alteromonas pelagimontana 5.12T.</title>
        <authorList>
            <person name="Sinha R.K."/>
            <person name="Krishnan K.P."/>
            <person name="Kurian J.P."/>
        </authorList>
    </citation>
    <scope>NUCLEOTIDE SEQUENCE [LARGE SCALE GENOMIC DNA]</scope>
    <source>
        <strain evidence="3 4">5.12</strain>
    </source>
</reference>
<dbReference type="CDD" id="cd05233">
    <property type="entry name" value="SDR_c"/>
    <property type="match status" value="1"/>
</dbReference>
<dbReference type="SUPFAM" id="SSF51735">
    <property type="entry name" value="NAD(P)-binding Rossmann-fold domains"/>
    <property type="match status" value="1"/>
</dbReference>
<dbReference type="EMBL" id="CP052766">
    <property type="protein sequence ID" value="QJR80576.1"/>
    <property type="molecule type" value="Genomic_DNA"/>
</dbReference>
<keyword evidence="4" id="KW-1185">Reference proteome</keyword>